<keyword evidence="3" id="KW-1185">Reference proteome</keyword>
<dbReference type="GeneID" id="96622708"/>
<dbReference type="PANTHER" id="PTHR36444:SF2">
    <property type="entry name" value="TRANSCRIPTIONAL REGULATOR PROTEIN YOBU-RELATED"/>
    <property type="match status" value="1"/>
</dbReference>
<dbReference type="SMART" id="SM00871">
    <property type="entry name" value="AraC_E_bind"/>
    <property type="match status" value="1"/>
</dbReference>
<reference evidence="2 3" key="1">
    <citation type="submission" date="2020-09" db="EMBL/GenBank/DDBJ databases">
        <title>Investigation of environmental microbes.</title>
        <authorList>
            <person name="Ou Y."/>
            <person name="Kang Q."/>
        </authorList>
    </citation>
    <scope>NUCLEOTIDE SEQUENCE [LARGE SCALE GENOMIC DNA]</scope>
    <source>
        <strain evidence="2 3">KJZ-14</strain>
    </source>
</reference>
<gene>
    <name evidence="2" type="ORF">IDM49_00530</name>
</gene>
<dbReference type="PANTHER" id="PTHR36444">
    <property type="entry name" value="TRANSCRIPTIONAL REGULATOR PROTEIN YOBU-RELATED"/>
    <property type="match status" value="1"/>
</dbReference>
<dbReference type="EMBL" id="CP061539">
    <property type="protein sequence ID" value="QNV37837.1"/>
    <property type="molecule type" value="Genomic_DNA"/>
</dbReference>
<dbReference type="AlphaFoldDB" id="A0A7H2BDU1"/>
<name>A0A7H2BDU1_9MICC</name>
<evidence type="ECO:0000259" key="1">
    <source>
        <dbReference type="SMART" id="SM00871"/>
    </source>
</evidence>
<dbReference type="SUPFAM" id="SSF55136">
    <property type="entry name" value="Probable bacterial effector-binding domain"/>
    <property type="match status" value="1"/>
</dbReference>
<dbReference type="InterPro" id="IPR029442">
    <property type="entry name" value="GyrI-like"/>
</dbReference>
<dbReference type="Gene3D" id="3.20.80.10">
    <property type="entry name" value="Regulatory factor, effector binding domain"/>
    <property type="match status" value="1"/>
</dbReference>
<evidence type="ECO:0000313" key="2">
    <source>
        <dbReference type="EMBL" id="QNV37837.1"/>
    </source>
</evidence>
<protein>
    <submittedName>
        <fullName evidence="2">AraC family transcriptional regulator</fullName>
    </submittedName>
</protein>
<dbReference type="Pfam" id="PF06445">
    <property type="entry name" value="GyrI-like"/>
    <property type="match status" value="1"/>
</dbReference>
<accession>A0A7H2BDU1</accession>
<evidence type="ECO:0000313" key="3">
    <source>
        <dbReference type="Proteomes" id="UP000516404"/>
    </source>
</evidence>
<feature type="domain" description="AraC effector-binding" evidence="1">
    <location>
        <begin position="2"/>
        <end position="153"/>
    </location>
</feature>
<organism evidence="2 3">
    <name type="scientific">Rothia terrae</name>
    <dbReference type="NCBI Taxonomy" id="396015"/>
    <lineage>
        <taxon>Bacteria</taxon>
        <taxon>Bacillati</taxon>
        <taxon>Actinomycetota</taxon>
        <taxon>Actinomycetes</taxon>
        <taxon>Micrococcales</taxon>
        <taxon>Micrococcaceae</taxon>
        <taxon>Rothia</taxon>
    </lineage>
</organism>
<dbReference type="InterPro" id="IPR010499">
    <property type="entry name" value="AraC_E-bd"/>
</dbReference>
<proteinExistence type="predicted"/>
<dbReference type="RefSeq" id="WP_168615236.1">
    <property type="nucleotide sequence ID" value="NZ_BAAAOX010000007.1"/>
</dbReference>
<sequence>MIGAHVEHKDEFVLAGFRELVTQGPNAGMGALWDKLTKHAAQRGVPLENVHMFGLILGMNQNNQFDYMAGILVENKDVAAQLGLNAIVIPAGEFAVTNVQGAIPMSIMAGVDQLMGQYLPTSGFVPNGPVFEAYAPGDPTSDDYQMQVWVPVKAA</sequence>
<dbReference type="Proteomes" id="UP000516404">
    <property type="component" value="Chromosome"/>
</dbReference>
<dbReference type="InterPro" id="IPR053182">
    <property type="entry name" value="YobU-like_regulator"/>
</dbReference>
<dbReference type="KEGG" id="rter:IDM49_00530"/>
<dbReference type="InterPro" id="IPR011256">
    <property type="entry name" value="Reg_factor_effector_dom_sf"/>
</dbReference>